<feature type="transmembrane region" description="Helical" evidence="6">
    <location>
        <begin position="197"/>
        <end position="215"/>
    </location>
</feature>
<feature type="transmembrane region" description="Helical" evidence="6">
    <location>
        <begin position="115"/>
        <end position="138"/>
    </location>
</feature>
<protein>
    <submittedName>
        <fullName evidence="7">Bile acid:na+ symporter family</fullName>
    </submittedName>
</protein>
<comment type="subcellular location">
    <subcellularLocation>
        <location evidence="1">Membrane</location>
        <topology evidence="1">Multi-pass membrane protein</topology>
    </subcellularLocation>
</comment>
<feature type="transmembrane region" description="Helical" evidence="6">
    <location>
        <begin position="295"/>
        <end position="314"/>
    </location>
</feature>
<dbReference type="InterPro" id="IPR002657">
    <property type="entry name" value="BilAc:Na_symport/Acr3"/>
</dbReference>
<dbReference type="GO" id="GO:0016020">
    <property type="term" value="C:membrane"/>
    <property type="evidence" value="ECO:0007669"/>
    <property type="project" value="UniProtKB-SubCell"/>
</dbReference>
<keyword evidence="8" id="KW-1185">Reference proteome</keyword>
<dbReference type="InterPro" id="IPR038770">
    <property type="entry name" value="Na+/solute_symporter_sf"/>
</dbReference>
<dbReference type="InterPro" id="IPR004710">
    <property type="entry name" value="Bilac:Na_transpt"/>
</dbReference>
<evidence type="ECO:0000313" key="8">
    <source>
        <dbReference type="Proteomes" id="UP000037460"/>
    </source>
</evidence>
<keyword evidence="3 6" id="KW-0812">Transmembrane</keyword>
<keyword evidence="4 6" id="KW-1133">Transmembrane helix</keyword>
<dbReference type="OrthoDB" id="203097at2759"/>
<evidence type="ECO:0000313" key="7">
    <source>
        <dbReference type="EMBL" id="KOO34436.1"/>
    </source>
</evidence>
<evidence type="ECO:0000256" key="5">
    <source>
        <dbReference type="ARBA" id="ARBA00023136"/>
    </source>
</evidence>
<dbReference type="EMBL" id="JWZX01001222">
    <property type="protein sequence ID" value="KOO34436.1"/>
    <property type="molecule type" value="Genomic_DNA"/>
</dbReference>
<accession>A0A0M0K6E0</accession>
<comment type="similarity">
    <text evidence="2">Belongs to the bile acid:sodium symporter (BASS) (TC 2.A.28) family.</text>
</comment>
<feature type="transmembrane region" description="Helical" evidence="6">
    <location>
        <begin position="227"/>
        <end position="250"/>
    </location>
</feature>
<evidence type="ECO:0000256" key="3">
    <source>
        <dbReference type="ARBA" id="ARBA00022692"/>
    </source>
</evidence>
<feature type="transmembrane region" description="Helical" evidence="6">
    <location>
        <begin position="262"/>
        <end position="283"/>
    </location>
</feature>
<reference evidence="8" key="1">
    <citation type="journal article" date="2015" name="PLoS Genet.">
        <title>Genome Sequence and Transcriptome Analyses of Chrysochromulina tobin: Metabolic Tools for Enhanced Algal Fitness in the Prominent Order Prymnesiales (Haptophyceae).</title>
        <authorList>
            <person name="Hovde B.T."/>
            <person name="Deodato C.R."/>
            <person name="Hunsperger H.M."/>
            <person name="Ryken S.A."/>
            <person name="Yost W."/>
            <person name="Jha R.K."/>
            <person name="Patterson J."/>
            <person name="Monnat R.J. Jr."/>
            <person name="Barlow S.B."/>
            <person name="Starkenburg S.R."/>
            <person name="Cattolico R.A."/>
        </authorList>
    </citation>
    <scope>NUCLEOTIDE SEQUENCE</scope>
    <source>
        <strain evidence="8">CCMP291</strain>
    </source>
</reference>
<dbReference type="Proteomes" id="UP000037460">
    <property type="component" value="Unassembled WGS sequence"/>
</dbReference>
<evidence type="ECO:0000256" key="1">
    <source>
        <dbReference type="ARBA" id="ARBA00004141"/>
    </source>
</evidence>
<comment type="caution">
    <text evidence="7">The sequence shown here is derived from an EMBL/GenBank/DDBJ whole genome shotgun (WGS) entry which is preliminary data.</text>
</comment>
<keyword evidence="5 6" id="KW-0472">Membrane</keyword>
<feature type="transmembrane region" description="Helical" evidence="6">
    <location>
        <begin position="88"/>
        <end position="108"/>
    </location>
</feature>
<evidence type="ECO:0000256" key="6">
    <source>
        <dbReference type="SAM" id="Phobius"/>
    </source>
</evidence>
<name>A0A0M0K6E0_9EUKA</name>
<dbReference type="Pfam" id="PF01758">
    <property type="entry name" value="SBF"/>
    <property type="match status" value="1"/>
</dbReference>
<gene>
    <name evidence="7" type="ORF">Ctob_009403</name>
</gene>
<feature type="transmembrane region" description="Helical" evidence="6">
    <location>
        <begin position="27"/>
        <end position="48"/>
    </location>
</feature>
<dbReference type="PANTHER" id="PTHR10361">
    <property type="entry name" value="SODIUM-BILE ACID COTRANSPORTER"/>
    <property type="match status" value="1"/>
</dbReference>
<dbReference type="AlphaFoldDB" id="A0A0M0K6E0"/>
<proteinExistence type="inferred from homology"/>
<feature type="transmembrane region" description="Helical" evidence="6">
    <location>
        <begin position="158"/>
        <end position="176"/>
    </location>
</feature>
<feature type="transmembrane region" description="Helical" evidence="6">
    <location>
        <begin position="60"/>
        <end position="82"/>
    </location>
</feature>
<sequence>MMPPSVPAPPASPVVSLRVRDSTGMQVFSNILLFLLVASFAASTEYHIATERRTELRRGVAVAMGLQFLLLPFIGFCVVRMIGLDATYGIMIQVVTSCPGGAYSNWWCSLLNADLLLSVLATAVATALSAALMPLNLLIYLNAAYDIEAVTNLRFDQLIITIVVVIAAVGAGALVSTRLIKRIPALARDPQRTRERCGLFGNACGLCLILISFVFSSVSAPLWNRELVFYGAVAMPPLCALLLSLALASLPPLGLSGPARCAVVVECTFQNVGIGLAASLALFEGEEAARAAGVPLFYGLVQSISIPIFLLCAWKLGWTYAPSDAPLCTVLRHSYQPTNSALCRVPDSGHPSWALGCSGNGCGSGGHAQLTMSDTLPAELSTTKESL</sequence>
<evidence type="ECO:0000256" key="4">
    <source>
        <dbReference type="ARBA" id="ARBA00022989"/>
    </source>
</evidence>
<dbReference type="Gene3D" id="1.20.1530.20">
    <property type="match status" value="1"/>
</dbReference>
<organism evidence="7 8">
    <name type="scientific">Chrysochromulina tobinii</name>
    <dbReference type="NCBI Taxonomy" id="1460289"/>
    <lineage>
        <taxon>Eukaryota</taxon>
        <taxon>Haptista</taxon>
        <taxon>Haptophyta</taxon>
        <taxon>Prymnesiophyceae</taxon>
        <taxon>Prymnesiales</taxon>
        <taxon>Chrysochromulinaceae</taxon>
        <taxon>Chrysochromulina</taxon>
    </lineage>
</organism>
<evidence type="ECO:0000256" key="2">
    <source>
        <dbReference type="ARBA" id="ARBA00006528"/>
    </source>
</evidence>
<dbReference type="PANTHER" id="PTHR10361:SF28">
    <property type="entry name" value="P3 PROTEIN-RELATED"/>
    <property type="match status" value="1"/>
</dbReference>